<reference evidence="2" key="1">
    <citation type="journal article" date="2019" name="Int. J. Syst. Evol. Microbiol.">
        <title>The Global Catalogue of Microorganisms (GCM) 10K type strain sequencing project: providing services to taxonomists for standard genome sequencing and annotation.</title>
        <authorList>
            <consortium name="The Broad Institute Genomics Platform"/>
            <consortium name="The Broad Institute Genome Sequencing Center for Infectious Disease"/>
            <person name="Wu L."/>
            <person name="Ma J."/>
        </authorList>
    </citation>
    <scope>NUCLEOTIDE SEQUENCE [LARGE SCALE GENOMIC DNA]</scope>
    <source>
        <strain evidence="2">JCM 10411</strain>
    </source>
</reference>
<dbReference type="RefSeq" id="WP_381370926.1">
    <property type="nucleotide sequence ID" value="NZ_JBHSOA010000120.1"/>
</dbReference>
<evidence type="ECO:0000313" key="2">
    <source>
        <dbReference type="Proteomes" id="UP001596180"/>
    </source>
</evidence>
<sequence length="115" mass="12385">MQDHTSDGAEPRTVVLVVDGVICTVPAVYHHQGVLEGCLEITGRPFFAHAGDSYYGHCGMVLKPTAKGTWYAALDNHGNCWEPDYDTSIGGRPARIVGWAQEPEPVKAIKAGSSF</sequence>
<name>A0ABW1E7Q6_9ACTN</name>
<protein>
    <submittedName>
        <fullName evidence="1">Uncharacterized protein</fullName>
    </submittedName>
</protein>
<evidence type="ECO:0000313" key="1">
    <source>
        <dbReference type="EMBL" id="MFC5856487.1"/>
    </source>
</evidence>
<organism evidence="1 2">
    <name type="scientific">Streptomyces chlorus</name>
    <dbReference type="NCBI Taxonomy" id="887452"/>
    <lineage>
        <taxon>Bacteria</taxon>
        <taxon>Bacillati</taxon>
        <taxon>Actinomycetota</taxon>
        <taxon>Actinomycetes</taxon>
        <taxon>Kitasatosporales</taxon>
        <taxon>Streptomycetaceae</taxon>
        <taxon>Streptomyces</taxon>
    </lineage>
</organism>
<accession>A0ABW1E7Q6</accession>
<gene>
    <name evidence="1" type="ORF">ACFPZI_33410</name>
</gene>
<keyword evidence="2" id="KW-1185">Reference proteome</keyword>
<proteinExistence type="predicted"/>
<comment type="caution">
    <text evidence="1">The sequence shown here is derived from an EMBL/GenBank/DDBJ whole genome shotgun (WGS) entry which is preliminary data.</text>
</comment>
<dbReference type="Proteomes" id="UP001596180">
    <property type="component" value="Unassembled WGS sequence"/>
</dbReference>
<dbReference type="EMBL" id="JBHSOA010000120">
    <property type="protein sequence ID" value="MFC5856487.1"/>
    <property type="molecule type" value="Genomic_DNA"/>
</dbReference>